<dbReference type="Proteomes" id="UP000315385">
    <property type="component" value="Unassembled WGS sequence"/>
</dbReference>
<comment type="caution">
    <text evidence="1">The sequence shown here is derived from an EMBL/GenBank/DDBJ whole genome shotgun (WGS) entry which is preliminary data.</text>
</comment>
<name>A0A544QR63_9EURY</name>
<reference evidence="1 2" key="1">
    <citation type="submission" date="2019-02" db="EMBL/GenBank/DDBJ databases">
        <title>Halonotius sp. a new haloqrchaeon isolated from saline water.</title>
        <authorList>
            <person name="Duran-Viseras A."/>
            <person name="Sanchez-Porro C."/>
            <person name="Ventosa A."/>
        </authorList>
    </citation>
    <scope>NUCLEOTIDE SEQUENCE [LARGE SCALE GENOMIC DNA]</scope>
    <source>
        <strain evidence="1 2">F9-27</strain>
    </source>
</reference>
<organism evidence="1 2">
    <name type="scientific">Halonotius roseus</name>
    <dbReference type="NCBI Taxonomy" id="2511997"/>
    <lineage>
        <taxon>Archaea</taxon>
        <taxon>Methanobacteriati</taxon>
        <taxon>Methanobacteriota</taxon>
        <taxon>Stenosarchaea group</taxon>
        <taxon>Halobacteria</taxon>
        <taxon>Halobacteriales</taxon>
        <taxon>Haloferacaceae</taxon>
        <taxon>Halonotius</taxon>
    </lineage>
</organism>
<dbReference type="OrthoDB" id="121941at2157"/>
<dbReference type="RefSeq" id="WP_142442586.1">
    <property type="nucleotide sequence ID" value="NZ_SESI01000001.1"/>
</dbReference>
<dbReference type="AlphaFoldDB" id="A0A544QR63"/>
<dbReference type="EMBL" id="SESI01000001">
    <property type="protein sequence ID" value="TQQ81934.1"/>
    <property type="molecule type" value="Genomic_DNA"/>
</dbReference>
<gene>
    <name evidence="1" type="ORF">EWF95_03060</name>
</gene>
<accession>A0A544QR63</accession>
<keyword evidence="2" id="KW-1185">Reference proteome</keyword>
<sequence>MRPSDSRGQSMQIGAILLFGFLVVALTTAQAGLVPADISRAELDHSQRVADQLVGLETAIFETSVTGRPQPTTLDLGAEYDDRLLFVYPPPTAGTLTTTEPATLAIDNADAVSDDDSFGNYWNGTTRSYTTRAITYEPAYRELDATPDYRIEHGVLAAQYDSEARIELAANRQPVVDDTEISLLVVDGELAATGIDTESFVVERVTESTTVDVEASSDPIRLRLPTQLSAETWRDTILEGEATVNSVAVADDVATVTLDRSETYELTVHKIDIGTNTTEPSATYLRNAADAEWEFPVDVRNRYNDRVADATTIWVYTEGDYDSPNTSFTIPDGSEPELSADLCYTLTKGVVDDDAPETVESTAGGCV</sequence>
<protein>
    <submittedName>
        <fullName evidence="1">Uncharacterized protein</fullName>
    </submittedName>
</protein>
<evidence type="ECO:0000313" key="2">
    <source>
        <dbReference type="Proteomes" id="UP000315385"/>
    </source>
</evidence>
<evidence type="ECO:0000313" key="1">
    <source>
        <dbReference type="EMBL" id="TQQ81934.1"/>
    </source>
</evidence>
<proteinExistence type="predicted"/>